<keyword evidence="2" id="KW-1133">Transmembrane helix</keyword>
<feature type="compositionally biased region" description="Basic and acidic residues" evidence="1">
    <location>
        <begin position="34"/>
        <end position="56"/>
    </location>
</feature>
<feature type="transmembrane region" description="Helical" evidence="2">
    <location>
        <begin position="102"/>
        <end position="120"/>
    </location>
</feature>
<feature type="region of interest" description="Disordered" evidence="1">
    <location>
        <begin position="26"/>
        <end position="56"/>
    </location>
</feature>
<proteinExistence type="predicted"/>
<reference evidence="3 4" key="1">
    <citation type="submission" date="2023-07" db="EMBL/GenBank/DDBJ databases">
        <title>Sorghum-associated microbial communities from plants grown in Nebraska, USA.</title>
        <authorList>
            <person name="Schachtman D."/>
        </authorList>
    </citation>
    <scope>NUCLEOTIDE SEQUENCE [LARGE SCALE GENOMIC DNA]</scope>
    <source>
        <strain evidence="3 4">BE211</strain>
    </source>
</reference>
<dbReference type="PANTHER" id="PTHR40040:SF1">
    <property type="entry name" value="MEMBRANE PROTEIN"/>
    <property type="match status" value="1"/>
</dbReference>
<keyword evidence="2" id="KW-0472">Membrane</keyword>
<dbReference type="Proteomes" id="UP001258181">
    <property type="component" value="Unassembled WGS sequence"/>
</dbReference>
<evidence type="ECO:0000256" key="2">
    <source>
        <dbReference type="SAM" id="Phobius"/>
    </source>
</evidence>
<evidence type="ECO:0000313" key="3">
    <source>
        <dbReference type="EMBL" id="MDR7072762.1"/>
    </source>
</evidence>
<dbReference type="RefSeq" id="WP_310258048.1">
    <property type="nucleotide sequence ID" value="NZ_JAVDWA010000002.1"/>
</dbReference>
<keyword evidence="4" id="KW-1185">Reference proteome</keyword>
<accession>A0ABU1TZY4</accession>
<dbReference type="PANTHER" id="PTHR40040">
    <property type="entry name" value="SMALL HYDROPHOBIC PROTEIN-RELATED"/>
    <property type="match status" value="1"/>
</dbReference>
<keyword evidence="2" id="KW-0812">Transmembrane</keyword>
<protein>
    <recommendedName>
        <fullName evidence="5">DUF4190 domain-containing protein</fullName>
    </recommendedName>
</protein>
<evidence type="ECO:0000256" key="1">
    <source>
        <dbReference type="SAM" id="MobiDB-lite"/>
    </source>
</evidence>
<gene>
    <name evidence="3" type="ORF">J2X07_001739</name>
</gene>
<feature type="transmembrane region" description="Helical" evidence="2">
    <location>
        <begin position="63"/>
        <end position="90"/>
    </location>
</feature>
<evidence type="ECO:0008006" key="5">
    <source>
        <dbReference type="Google" id="ProtNLM"/>
    </source>
</evidence>
<sequence>MADERNTNDFNDNEYREETAAEVAPLRSDLTYPENEHPRFAERDRRIDDDERHERTGGKATGMIAIILSVLSLFIIPVLFGAAGVIVGFIARRQGAHTLGNWAIGIGIASILISLFFAPFF</sequence>
<dbReference type="InterPro" id="IPR055338">
    <property type="entry name" value="YqfX-like"/>
</dbReference>
<evidence type="ECO:0000313" key="4">
    <source>
        <dbReference type="Proteomes" id="UP001258181"/>
    </source>
</evidence>
<name>A0ABU1TZY4_9BACL</name>
<dbReference type="EMBL" id="JAVDWA010000002">
    <property type="protein sequence ID" value="MDR7072762.1"/>
    <property type="molecule type" value="Genomic_DNA"/>
</dbReference>
<comment type="caution">
    <text evidence="3">The sequence shown here is derived from an EMBL/GenBank/DDBJ whole genome shotgun (WGS) entry which is preliminary data.</text>
</comment>
<organism evidence="3 4">
    <name type="scientific">Fictibacillus barbaricus</name>
    <dbReference type="NCBI Taxonomy" id="182136"/>
    <lineage>
        <taxon>Bacteria</taxon>
        <taxon>Bacillati</taxon>
        <taxon>Bacillota</taxon>
        <taxon>Bacilli</taxon>
        <taxon>Bacillales</taxon>
        <taxon>Fictibacillaceae</taxon>
        <taxon>Fictibacillus</taxon>
    </lineage>
</organism>